<organism evidence="1 2">
    <name type="scientific">Cirrhinus molitorella</name>
    <name type="common">mud carp</name>
    <dbReference type="NCBI Taxonomy" id="172907"/>
    <lineage>
        <taxon>Eukaryota</taxon>
        <taxon>Metazoa</taxon>
        <taxon>Chordata</taxon>
        <taxon>Craniata</taxon>
        <taxon>Vertebrata</taxon>
        <taxon>Euteleostomi</taxon>
        <taxon>Actinopterygii</taxon>
        <taxon>Neopterygii</taxon>
        <taxon>Teleostei</taxon>
        <taxon>Ostariophysi</taxon>
        <taxon>Cypriniformes</taxon>
        <taxon>Cyprinidae</taxon>
        <taxon>Labeoninae</taxon>
        <taxon>Labeonini</taxon>
        <taxon>Cirrhinus</taxon>
    </lineage>
</organism>
<proteinExistence type="predicted"/>
<name>A0ABR3M3Y6_9TELE</name>
<reference evidence="1 2" key="1">
    <citation type="submission" date="2023-09" db="EMBL/GenBank/DDBJ databases">
        <authorList>
            <person name="Wang M."/>
        </authorList>
    </citation>
    <scope>NUCLEOTIDE SEQUENCE [LARGE SCALE GENOMIC DNA]</scope>
    <source>
        <strain evidence="1">GT-2023</strain>
        <tissue evidence="1">Liver</tissue>
    </source>
</reference>
<evidence type="ECO:0000313" key="2">
    <source>
        <dbReference type="Proteomes" id="UP001558613"/>
    </source>
</evidence>
<dbReference type="Proteomes" id="UP001558613">
    <property type="component" value="Unassembled WGS sequence"/>
</dbReference>
<protein>
    <submittedName>
        <fullName evidence="1">Uncharacterized protein</fullName>
    </submittedName>
</protein>
<keyword evidence="2" id="KW-1185">Reference proteome</keyword>
<sequence length="74" mass="8056">MLSPLVSVYPSLSHAARLTLDDHISCACNRAAHHSLSRALSSSHWLLLSTVGLDPLNFVVNLNSLRLIGFCLVM</sequence>
<comment type="caution">
    <text evidence="1">The sequence shown here is derived from an EMBL/GenBank/DDBJ whole genome shotgun (WGS) entry which is preliminary data.</text>
</comment>
<gene>
    <name evidence="1" type="ORF">QQF64_009351</name>
</gene>
<accession>A0ABR3M3Y6</accession>
<dbReference type="EMBL" id="JAYMGO010000016">
    <property type="protein sequence ID" value="KAL1258774.1"/>
    <property type="molecule type" value="Genomic_DNA"/>
</dbReference>
<evidence type="ECO:0000313" key="1">
    <source>
        <dbReference type="EMBL" id="KAL1258774.1"/>
    </source>
</evidence>